<dbReference type="PANTHER" id="PTHR13343">
    <property type="entry name" value="CREG1 PROTEIN"/>
    <property type="match status" value="1"/>
</dbReference>
<dbReference type="InterPro" id="IPR037119">
    <property type="entry name" value="Haem_oxidase_HugZ-like_sf"/>
</dbReference>
<organism evidence="2 3">
    <name type="scientific">Candidatus Terasakiella magnetica</name>
    <dbReference type="NCBI Taxonomy" id="1867952"/>
    <lineage>
        <taxon>Bacteria</taxon>
        <taxon>Pseudomonadati</taxon>
        <taxon>Pseudomonadota</taxon>
        <taxon>Alphaproteobacteria</taxon>
        <taxon>Rhodospirillales</taxon>
        <taxon>Terasakiellaceae</taxon>
        <taxon>Terasakiella</taxon>
    </lineage>
</organism>
<dbReference type="OrthoDB" id="9814594at2"/>
<feature type="domain" description="CREG-like beta-barrel" evidence="1">
    <location>
        <begin position="7"/>
        <end position="145"/>
    </location>
</feature>
<sequence length="230" mass="25872">MDIGFEARKIARACRSGSMATLDRETGLPYVSFCACAFDYQGQPIFLFSDLADHTQNILKKPSVSFLCEQASQLSNPQAGPRVSLVGEMGKIEEEEVCSIFMQLHPSAKMYANFGDFNFYRLKVEKAHYVGGFGKAVWLDDGQYLGDSAASLFFSKNQLELIKQLNTELPEFARTCATKLLKQRGKNWQVLRLDGDGIDLKLASRVIRYPFENNVKNMNEAMDLLHNICS</sequence>
<dbReference type="PANTHER" id="PTHR13343:SF17">
    <property type="entry name" value="CELLULAR REPRESSOR OF E1A-STIMULATED GENES, ISOFORM A"/>
    <property type="match status" value="1"/>
</dbReference>
<dbReference type="STRING" id="1867952.MTBPR1_90071"/>
<reference evidence="2 3" key="1">
    <citation type="submission" date="2016-07" db="EMBL/GenBank/DDBJ databases">
        <authorList>
            <person name="Lefevre C.T."/>
        </authorList>
    </citation>
    <scope>NUCLEOTIDE SEQUENCE [LARGE SCALE GENOMIC DNA]</scope>
    <source>
        <strain evidence="2">PR1</strain>
    </source>
</reference>
<dbReference type="Proteomes" id="UP000231658">
    <property type="component" value="Unassembled WGS sequence"/>
</dbReference>
<dbReference type="SUPFAM" id="SSF50475">
    <property type="entry name" value="FMN-binding split barrel"/>
    <property type="match status" value="1"/>
</dbReference>
<name>A0A1C3RLQ6_9PROT</name>
<dbReference type="Pfam" id="PF13883">
    <property type="entry name" value="CREG_beta-barrel"/>
    <property type="match status" value="1"/>
</dbReference>
<dbReference type="RefSeq" id="WP_069190227.1">
    <property type="nucleotide sequence ID" value="NZ_FLYE01000048.1"/>
</dbReference>
<dbReference type="Gene3D" id="2.30.110.10">
    <property type="entry name" value="Electron Transport, Fmn-binding Protein, Chain A"/>
    <property type="match status" value="1"/>
</dbReference>
<dbReference type="AlphaFoldDB" id="A0A1C3RLQ6"/>
<keyword evidence="3" id="KW-1185">Reference proteome</keyword>
<dbReference type="InterPro" id="IPR055343">
    <property type="entry name" value="CREG_beta-barrel"/>
</dbReference>
<gene>
    <name evidence="2" type="ORF">MTBPR1_90071</name>
</gene>
<proteinExistence type="predicted"/>
<dbReference type="EMBL" id="FLYE01000048">
    <property type="protein sequence ID" value="SCA58224.1"/>
    <property type="molecule type" value="Genomic_DNA"/>
</dbReference>
<protein>
    <submittedName>
        <fullName evidence="2">Putative heme iron utilization protein</fullName>
    </submittedName>
</protein>
<evidence type="ECO:0000259" key="1">
    <source>
        <dbReference type="Pfam" id="PF13883"/>
    </source>
</evidence>
<dbReference type="InterPro" id="IPR012349">
    <property type="entry name" value="Split_barrel_FMN-bd"/>
</dbReference>
<accession>A0A1C3RLQ6</accession>
<evidence type="ECO:0000313" key="2">
    <source>
        <dbReference type="EMBL" id="SCA58224.1"/>
    </source>
</evidence>
<evidence type="ECO:0000313" key="3">
    <source>
        <dbReference type="Proteomes" id="UP000231658"/>
    </source>
</evidence>
<dbReference type="Gene3D" id="3.20.180.10">
    <property type="entry name" value="PNP-oxidase-like"/>
    <property type="match status" value="1"/>
</dbReference>
<dbReference type="GO" id="GO:0005737">
    <property type="term" value="C:cytoplasm"/>
    <property type="evidence" value="ECO:0007669"/>
    <property type="project" value="UniProtKB-ARBA"/>
</dbReference>